<sequence length="497" mass="55702">MSATSPAAVAEKGLQSGEISAMIKNGFLSPTYSPPPSTTTTPSSPKPSTLFEMISKEDSLSRPPPPSPLPLPVSGNAHRLRSLISRLTAEVTSACGPGDVNLSITSREGLSISIKAHRRVLIDRSRFFEEKLSGSGIGAWVTVSIFDCDDVEVYLEVLAMMYCHDLKKRLIGEEVSRVLEFLKVCLAITFDAGVNSCLDFLEAAPWSEDEAGTIVSVLRSFHLQDRETLVLQRIYMEPTNSMRTDDVLLRLLSGVLQAKNEKARQEMKSLLAALIGDNIEQFDVSSNTLYDLCRKCLSSLRLCLSDAKNCDERQRDRGVLMGEIARAADNMLWLVEILISRKMADNFVTLWADQKELASTHSKTPPRYRFGISSITARLCVALGHGQVLVSGDVKHSLLQTWLEPLYEDYFWLRRTDRAFNHKMVEDGLSETILTLSMAQQEAILLRWFDLFLNKGDDCPNIQKALKVWWQRAFIKQHVVNNEEQSQLQITVSSFPR</sequence>
<keyword evidence="3" id="KW-0833">Ubl conjugation pathway</keyword>
<feature type="compositionally biased region" description="Low complexity" evidence="4">
    <location>
        <begin position="38"/>
        <end position="49"/>
    </location>
</feature>
<dbReference type="InterPro" id="IPR038920">
    <property type="entry name" value="At3g05675-like"/>
</dbReference>
<dbReference type="RefSeq" id="XP_039131690.1">
    <property type="nucleotide sequence ID" value="XM_039275756.1"/>
</dbReference>
<evidence type="ECO:0000256" key="2">
    <source>
        <dbReference type="ARBA" id="ARBA00004906"/>
    </source>
</evidence>
<proteinExistence type="predicted"/>
<evidence type="ECO:0000256" key="3">
    <source>
        <dbReference type="ARBA" id="ARBA00022786"/>
    </source>
</evidence>
<feature type="domain" description="BTB" evidence="5">
    <location>
        <begin position="98"/>
        <end position="170"/>
    </location>
</feature>
<comment type="function">
    <text evidence="1">May act as a substrate-specific adapter of an E3 ubiquitin-protein ligase complex (CUL3-RBX1-BTB) which mediates the ubiquitination and subsequent proteasomal degradation of target proteins.</text>
</comment>
<name>A0AB40BY11_DIOCR</name>
<dbReference type="PANTHER" id="PTHR31060">
    <property type="entry name" value="OSJNBA0011J08.25 PROTEIN-RELATED"/>
    <property type="match status" value="1"/>
</dbReference>
<feature type="region of interest" description="Disordered" evidence="4">
    <location>
        <begin position="26"/>
        <end position="49"/>
    </location>
</feature>
<comment type="pathway">
    <text evidence="2">Protein modification; protein ubiquitination.</text>
</comment>
<reference evidence="7" key="1">
    <citation type="submission" date="2025-08" db="UniProtKB">
        <authorList>
            <consortium name="RefSeq"/>
        </authorList>
    </citation>
    <scope>IDENTIFICATION</scope>
</reference>
<accession>A0AB40BY11</accession>
<protein>
    <submittedName>
        <fullName evidence="7">BTB/POZ domain-containing protein At5g60050</fullName>
    </submittedName>
</protein>
<evidence type="ECO:0000256" key="1">
    <source>
        <dbReference type="ARBA" id="ARBA00002668"/>
    </source>
</evidence>
<dbReference type="InterPro" id="IPR058039">
    <property type="entry name" value="At3g05675-like_ankyrin"/>
</dbReference>
<dbReference type="PANTHER" id="PTHR31060:SF32">
    <property type="entry name" value="BTB_POZ DOMAIN PLANT PROTEIN"/>
    <property type="match status" value="1"/>
</dbReference>
<dbReference type="AlphaFoldDB" id="A0AB40BY11"/>
<evidence type="ECO:0000313" key="6">
    <source>
        <dbReference type="Proteomes" id="UP001515500"/>
    </source>
</evidence>
<gene>
    <name evidence="7" type="primary">LOC120268311</name>
</gene>
<dbReference type="PROSITE" id="PS50097">
    <property type="entry name" value="BTB"/>
    <property type="match status" value="1"/>
</dbReference>
<dbReference type="GeneID" id="120268311"/>
<dbReference type="InterPro" id="IPR000210">
    <property type="entry name" value="BTB/POZ_dom"/>
</dbReference>
<keyword evidence="6" id="KW-1185">Reference proteome</keyword>
<evidence type="ECO:0000259" key="5">
    <source>
        <dbReference type="PROSITE" id="PS50097"/>
    </source>
</evidence>
<dbReference type="Proteomes" id="UP001515500">
    <property type="component" value="Chromosome 9"/>
</dbReference>
<evidence type="ECO:0000313" key="7">
    <source>
        <dbReference type="RefSeq" id="XP_039131690.1"/>
    </source>
</evidence>
<dbReference type="Pfam" id="PF25553">
    <property type="entry name" value="BTB-POZ_ANK-like"/>
    <property type="match status" value="1"/>
</dbReference>
<organism evidence="6 7">
    <name type="scientific">Dioscorea cayennensis subsp. rotundata</name>
    <name type="common">White Guinea yam</name>
    <name type="synonym">Dioscorea rotundata</name>
    <dbReference type="NCBI Taxonomy" id="55577"/>
    <lineage>
        <taxon>Eukaryota</taxon>
        <taxon>Viridiplantae</taxon>
        <taxon>Streptophyta</taxon>
        <taxon>Embryophyta</taxon>
        <taxon>Tracheophyta</taxon>
        <taxon>Spermatophyta</taxon>
        <taxon>Magnoliopsida</taxon>
        <taxon>Liliopsida</taxon>
        <taxon>Dioscoreales</taxon>
        <taxon>Dioscoreaceae</taxon>
        <taxon>Dioscorea</taxon>
    </lineage>
</organism>
<evidence type="ECO:0000256" key="4">
    <source>
        <dbReference type="SAM" id="MobiDB-lite"/>
    </source>
</evidence>